<feature type="transmembrane region" description="Helical" evidence="1">
    <location>
        <begin position="62"/>
        <end position="83"/>
    </location>
</feature>
<dbReference type="EMBL" id="JACHIF010000001">
    <property type="protein sequence ID" value="MBB5036769.1"/>
    <property type="molecule type" value="Genomic_DNA"/>
</dbReference>
<dbReference type="AlphaFoldDB" id="A0A7W8DNP9"/>
<name>A0A7W8DNP9_9BACT</name>
<dbReference type="Proteomes" id="UP000534294">
    <property type="component" value="Unassembled WGS sequence"/>
</dbReference>
<keyword evidence="1" id="KW-0812">Transmembrane</keyword>
<protein>
    <submittedName>
        <fullName evidence="2">Uncharacterized protein</fullName>
    </submittedName>
</protein>
<gene>
    <name evidence="2" type="ORF">HNQ64_001003</name>
</gene>
<sequence>MLSDEQHRRRIYTTVSLRGVTEPGAEVAAIDLVIIHACLGHCWDTGSEKPKINLVAGQRQKWAIFFMNFVITIRLSVNVYVVGSHFVFVEGGLFTREEHHSV</sequence>
<comment type="caution">
    <text evidence="2">The sequence shown here is derived from an EMBL/GenBank/DDBJ whole genome shotgun (WGS) entry which is preliminary data.</text>
</comment>
<proteinExistence type="predicted"/>
<evidence type="ECO:0000256" key="1">
    <source>
        <dbReference type="SAM" id="Phobius"/>
    </source>
</evidence>
<evidence type="ECO:0000313" key="2">
    <source>
        <dbReference type="EMBL" id="MBB5036769.1"/>
    </source>
</evidence>
<keyword evidence="1" id="KW-0472">Membrane</keyword>
<accession>A0A7W8DNP9</accession>
<evidence type="ECO:0000313" key="3">
    <source>
        <dbReference type="Proteomes" id="UP000534294"/>
    </source>
</evidence>
<keyword evidence="3" id="KW-1185">Reference proteome</keyword>
<reference evidence="2 3" key="1">
    <citation type="submission" date="2020-08" db="EMBL/GenBank/DDBJ databases">
        <title>Genomic Encyclopedia of Type Strains, Phase IV (KMG-IV): sequencing the most valuable type-strain genomes for metagenomic binning, comparative biology and taxonomic classification.</title>
        <authorList>
            <person name="Goeker M."/>
        </authorList>
    </citation>
    <scope>NUCLEOTIDE SEQUENCE [LARGE SCALE GENOMIC DNA]</scope>
    <source>
        <strain evidence="2 3">DSM 12251</strain>
    </source>
</reference>
<organism evidence="2 3">
    <name type="scientific">Prosthecobacter dejongeii</name>
    <dbReference type="NCBI Taxonomy" id="48465"/>
    <lineage>
        <taxon>Bacteria</taxon>
        <taxon>Pseudomonadati</taxon>
        <taxon>Verrucomicrobiota</taxon>
        <taxon>Verrucomicrobiia</taxon>
        <taxon>Verrucomicrobiales</taxon>
        <taxon>Verrucomicrobiaceae</taxon>
        <taxon>Prosthecobacter</taxon>
    </lineage>
</organism>
<keyword evidence="1" id="KW-1133">Transmembrane helix</keyword>